<sequence length="142" mass="15479">MITTFRSLIVSLMRGSIGTFLTVSVVFSPAGIAATVQGGSDGIMLLELPVEYTIVQLDGDDGTQLSSKNGMFETEDGFSDGFYTYKILTEVAVEPSARRNEPMLDNGRDPNVKPASFYLKTIESKRFLIMDGLVVNPDLAEE</sequence>
<organism evidence="1 2">
    <name type="scientific">Litoribrevibacter albus</name>
    <dbReference type="NCBI Taxonomy" id="1473156"/>
    <lineage>
        <taxon>Bacteria</taxon>
        <taxon>Pseudomonadati</taxon>
        <taxon>Pseudomonadota</taxon>
        <taxon>Gammaproteobacteria</taxon>
        <taxon>Oceanospirillales</taxon>
        <taxon>Oceanospirillaceae</taxon>
        <taxon>Litoribrevibacter</taxon>
    </lineage>
</organism>
<protein>
    <submittedName>
        <fullName evidence="1">Uncharacterized protein</fullName>
    </submittedName>
</protein>
<dbReference type="AlphaFoldDB" id="A0AA37SC87"/>
<reference evidence="1" key="2">
    <citation type="submission" date="2023-01" db="EMBL/GenBank/DDBJ databases">
        <title>Draft genome sequence of Litoribrevibacter albus strain NBRC 110071.</title>
        <authorList>
            <person name="Sun Q."/>
            <person name="Mori K."/>
        </authorList>
    </citation>
    <scope>NUCLEOTIDE SEQUENCE</scope>
    <source>
        <strain evidence="1">NBRC 110071</strain>
    </source>
</reference>
<reference evidence="1" key="1">
    <citation type="journal article" date="2014" name="Int. J. Syst. Evol. Microbiol.">
        <title>Complete genome sequence of Corynebacterium casei LMG S-19264T (=DSM 44701T), isolated from a smear-ripened cheese.</title>
        <authorList>
            <consortium name="US DOE Joint Genome Institute (JGI-PGF)"/>
            <person name="Walter F."/>
            <person name="Albersmeier A."/>
            <person name="Kalinowski J."/>
            <person name="Ruckert C."/>
        </authorList>
    </citation>
    <scope>NUCLEOTIDE SEQUENCE</scope>
    <source>
        <strain evidence="1">NBRC 110071</strain>
    </source>
</reference>
<accession>A0AA37SC87</accession>
<dbReference type="EMBL" id="BSNM01000015">
    <property type="protein sequence ID" value="GLQ32123.1"/>
    <property type="molecule type" value="Genomic_DNA"/>
</dbReference>
<dbReference type="RefSeq" id="WP_284381995.1">
    <property type="nucleotide sequence ID" value="NZ_BSNM01000015.1"/>
</dbReference>
<gene>
    <name evidence="1" type="ORF">GCM10007876_26020</name>
</gene>
<evidence type="ECO:0000313" key="1">
    <source>
        <dbReference type="EMBL" id="GLQ32123.1"/>
    </source>
</evidence>
<name>A0AA37SC87_9GAMM</name>
<dbReference type="Proteomes" id="UP001161389">
    <property type="component" value="Unassembled WGS sequence"/>
</dbReference>
<keyword evidence="2" id="KW-1185">Reference proteome</keyword>
<evidence type="ECO:0000313" key="2">
    <source>
        <dbReference type="Proteomes" id="UP001161389"/>
    </source>
</evidence>
<comment type="caution">
    <text evidence="1">The sequence shown here is derived from an EMBL/GenBank/DDBJ whole genome shotgun (WGS) entry which is preliminary data.</text>
</comment>
<proteinExistence type="predicted"/>